<evidence type="ECO:0000256" key="7">
    <source>
        <dbReference type="SAM" id="MobiDB-lite"/>
    </source>
</evidence>
<keyword evidence="6" id="KW-0175">Coiled coil</keyword>
<dbReference type="SUPFAM" id="SSF118290">
    <property type="entry name" value="WRKY DNA-binding domain"/>
    <property type="match status" value="1"/>
</dbReference>
<evidence type="ECO:0000313" key="9">
    <source>
        <dbReference type="Proteomes" id="UP001652623"/>
    </source>
</evidence>
<feature type="coiled-coil region" evidence="6">
    <location>
        <begin position="271"/>
        <end position="298"/>
    </location>
</feature>
<evidence type="ECO:0000256" key="6">
    <source>
        <dbReference type="SAM" id="Coils"/>
    </source>
</evidence>
<dbReference type="RefSeq" id="XP_048320252.2">
    <property type="nucleotide sequence ID" value="XM_048464295.2"/>
</dbReference>
<evidence type="ECO:0000256" key="1">
    <source>
        <dbReference type="ARBA" id="ARBA00004123"/>
    </source>
</evidence>
<protein>
    <submittedName>
        <fullName evidence="10">Probable WRKY transcription factor 29</fullName>
    </submittedName>
</protein>
<evidence type="ECO:0000256" key="2">
    <source>
        <dbReference type="ARBA" id="ARBA00023015"/>
    </source>
</evidence>
<keyword evidence="5" id="KW-0539">Nucleus</keyword>
<dbReference type="Proteomes" id="UP001652623">
    <property type="component" value="Chromosome 6"/>
</dbReference>
<gene>
    <name evidence="10" type="primary">LOC107430173</name>
</gene>
<dbReference type="Gene3D" id="2.20.25.80">
    <property type="entry name" value="WRKY domain"/>
    <property type="match status" value="1"/>
</dbReference>
<keyword evidence="4" id="KW-0804">Transcription</keyword>
<sequence>MQTSPLNFFHYYLFIKQFESQLCLSVSLSMENWDLQSVVKGCCTTSTLGAPTSSVFMESFTSSSSSSSSSPCCNLLPFRNPEDDIFHSFPHLFETTTALDELEQLYKPFCPPALHPLISSPTVVTSLMDVPKEVELPEKKPKDMKDSVIKHKRRKNQQKRVVKEVKEDGLSSDMWAWRKYGQKPIKGSPHPRSYYRCSSSKGCPARKQVERSSSNPEIFIITYTAEHIHAHPVRRNSLSGSSRSKFPASSKHKSDKKNSCLVESIEDDELVQTVRVKKEEEQEQVVDVEIERNEIEMMDMMLSHEGTIPSSSSEDFVDNKQTSLEPDMDSRFLDDQFFSDGFVDAWFLDQPAKLSSLDDSLNSNSEDYSTWGLSNLDRFLNEAEEEEEDDEE</sequence>
<keyword evidence="3" id="KW-0238">DNA-binding</keyword>
<evidence type="ECO:0000256" key="4">
    <source>
        <dbReference type="ARBA" id="ARBA00023163"/>
    </source>
</evidence>
<keyword evidence="2" id="KW-0805">Transcription regulation</keyword>
<feature type="domain" description="WRKY" evidence="8">
    <location>
        <begin position="166"/>
        <end position="232"/>
    </location>
</feature>
<dbReference type="InterPro" id="IPR003657">
    <property type="entry name" value="WRKY_dom"/>
</dbReference>
<comment type="subcellular location">
    <subcellularLocation>
        <location evidence="1">Nucleus</location>
    </subcellularLocation>
</comment>
<evidence type="ECO:0000256" key="5">
    <source>
        <dbReference type="ARBA" id="ARBA00023242"/>
    </source>
</evidence>
<evidence type="ECO:0000259" key="8">
    <source>
        <dbReference type="PROSITE" id="PS50811"/>
    </source>
</evidence>
<name>A0ABM3I469_ZIZJJ</name>
<dbReference type="InterPro" id="IPR036576">
    <property type="entry name" value="WRKY_dom_sf"/>
</dbReference>
<feature type="region of interest" description="Disordered" evidence="7">
    <location>
        <begin position="232"/>
        <end position="258"/>
    </location>
</feature>
<dbReference type="SMART" id="SM00774">
    <property type="entry name" value="WRKY"/>
    <property type="match status" value="1"/>
</dbReference>
<dbReference type="PANTHER" id="PTHR32096:SF80">
    <property type="entry name" value="WRKY TRANSCRIPTION FACTOR 27-RELATED"/>
    <property type="match status" value="1"/>
</dbReference>
<keyword evidence="9" id="KW-1185">Reference proteome</keyword>
<reference evidence="10" key="1">
    <citation type="submission" date="2025-08" db="UniProtKB">
        <authorList>
            <consortium name="RefSeq"/>
        </authorList>
    </citation>
    <scope>IDENTIFICATION</scope>
    <source>
        <tissue evidence="10">Seedling</tissue>
    </source>
</reference>
<dbReference type="PANTHER" id="PTHR32096">
    <property type="entry name" value="WRKY TRANSCRIPTION FACTOR 30-RELATED-RELATED"/>
    <property type="match status" value="1"/>
</dbReference>
<evidence type="ECO:0000256" key="3">
    <source>
        <dbReference type="ARBA" id="ARBA00023125"/>
    </source>
</evidence>
<dbReference type="InterPro" id="IPR044810">
    <property type="entry name" value="WRKY_plant"/>
</dbReference>
<dbReference type="Pfam" id="PF03106">
    <property type="entry name" value="WRKY"/>
    <property type="match status" value="1"/>
</dbReference>
<accession>A0ABM3I469</accession>
<dbReference type="GeneID" id="107430173"/>
<dbReference type="PROSITE" id="PS50811">
    <property type="entry name" value="WRKY"/>
    <property type="match status" value="1"/>
</dbReference>
<organism evidence="9 10">
    <name type="scientific">Ziziphus jujuba</name>
    <name type="common">Chinese jujube</name>
    <name type="synonym">Ziziphus sativa</name>
    <dbReference type="NCBI Taxonomy" id="326968"/>
    <lineage>
        <taxon>Eukaryota</taxon>
        <taxon>Viridiplantae</taxon>
        <taxon>Streptophyta</taxon>
        <taxon>Embryophyta</taxon>
        <taxon>Tracheophyta</taxon>
        <taxon>Spermatophyta</taxon>
        <taxon>Magnoliopsida</taxon>
        <taxon>eudicotyledons</taxon>
        <taxon>Gunneridae</taxon>
        <taxon>Pentapetalae</taxon>
        <taxon>rosids</taxon>
        <taxon>fabids</taxon>
        <taxon>Rosales</taxon>
        <taxon>Rhamnaceae</taxon>
        <taxon>Paliureae</taxon>
        <taxon>Ziziphus</taxon>
    </lineage>
</organism>
<proteinExistence type="predicted"/>
<evidence type="ECO:0000313" key="10">
    <source>
        <dbReference type="RefSeq" id="XP_048320252.2"/>
    </source>
</evidence>